<dbReference type="Gene3D" id="2.60.120.260">
    <property type="entry name" value="Galactose-binding domain-like"/>
    <property type="match status" value="1"/>
</dbReference>
<dbReference type="Gene3D" id="3.40.390.80">
    <property type="entry name" value="Peptidase M60, enhancin-like domain 2"/>
    <property type="match status" value="1"/>
</dbReference>
<gene>
    <name evidence="2" type="ORF">BacF7301_10965</name>
</gene>
<evidence type="ECO:0000313" key="3">
    <source>
        <dbReference type="Proteomes" id="UP000501780"/>
    </source>
</evidence>
<dbReference type="InterPro" id="IPR051244">
    <property type="entry name" value="TCAF"/>
</dbReference>
<dbReference type="Gene3D" id="1.10.390.30">
    <property type="entry name" value="Peptidase M60, enhancin-like domain 3"/>
    <property type="match status" value="1"/>
</dbReference>
<proteinExistence type="predicted"/>
<dbReference type="InterPro" id="IPR031161">
    <property type="entry name" value="Peptidase_M60_dom"/>
</dbReference>
<name>A0A6H0KN47_9BACE</name>
<dbReference type="InterPro" id="IPR024361">
    <property type="entry name" value="BACON"/>
</dbReference>
<dbReference type="PROSITE" id="PS51723">
    <property type="entry name" value="PEPTIDASE_M60"/>
    <property type="match status" value="1"/>
</dbReference>
<dbReference type="InterPro" id="IPR041333">
    <property type="entry name" value="M60_C"/>
</dbReference>
<dbReference type="SMART" id="SM01276">
    <property type="entry name" value="M60-like"/>
    <property type="match status" value="1"/>
</dbReference>
<dbReference type="KEGG" id="bfc:BacF7301_10965"/>
<dbReference type="Gene3D" id="2.60.120.1250">
    <property type="entry name" value="Peptidase M60, enhancin-like domain 1"/>
    <property type="match status" value="1"/>
</dbReference>
<evidence type="ECO:0000313" key="2">
    <source>
        <dbReference type="EMBL" id="QIU94629.1"/>
    </source>
</evidence>
<dbReference type="Pfam" id="PF13402">
    <property type="entry name" value="Peptidase_M60"/>
    <property type="match status" value="1"/>
</dbReference>
<dbReference type="Pfam" id="PF18630">
    <property type="entry name" value="Peptidase_M60_C"/>
    <property type="match status" value="1"/>
</dbReference>
<reference evidence="2 3" key="1">
    <citation type="submission" date="2020-03" db="EMBL/GenBank/DDBJ databases">
        <title>Genomic analysis of Bacteroides faecium CBA7301.</title>
        <authorList>
            <person name="Kim J."/>
            <person name="Roh S.W."/>
        </authorList>
    </citation>
    <scope>NUCLEOTIDE SEQUENCE [LARGE SCALE GENOMIC DNA]</scope>
    <source>
        <strain evidence="2 3">CBA7301</strain>
    </source>
</reference>
<dbReference type="Proteomes" id="UP000501780">
    <property type="component" value="Chromosome"/>
</dbReference>
<evidence type="ECO:0000259" key="1">
    <source>
        <dbReference type="PROSITE" id="PS51723"/>
    </source>
</evidence>
<protein>
    <submittedName>
        <fullName evidence="2">Carbohydrate-binding protein</fullName>
    </submittedName>
</protein>
<organism evidence="2 3">
    <name type="scientific">Bacteroides faecium</name>
    <dbReference type="NCBI Taxonomy" id="2715212"/>
    <lineage>
        <taxon>Bacteria</taxon>
        <taxon>Pseudomonadati</taxon>
        <taxon>Bacteroidota</taxon>
        <taxon>Bacteroidia</taxon>
        <taxon>Bacteroidales</taxon>
        <taxon>Bacteroidaceae</taxon>
        <taxon>Bacteroides</taxon>
    </lineage>
</organism>
<accession>A0A6H0KN47</accession>
<dbReference type="PANTHER" id="PTHR15730">
    <property type="entry name" value="EXPERIMENTAL AUTOIMMUNE PROSTATITIS ANTIGEN 2-RELATED"/>
    <property type="match status" value="1"/>
</dbReference>
<feature type="domain" description="Peptidase M60" evidence="1">
    <location>
        <begin position="370"/>
        <end position="682"/>
    </location>
</feature>
<dbReference type="EMBL" id="CP050831">
    <property type="protein sequence ID" value="QIU94629.1"/>
    <property type="molecule type" value="Genomic_DNA"/>
</dbReference>
<dbReference type="RefSeq" id="WP_167962724.1">
    <property type="nucleotide sequence ID" value="NZ_CP050831.1"/>
</dbReference>
<sequence length="903" mass="103466">MKHISYYLITLLCVFAMVTNTGCKDDEEVIVAKQLEIDGSLLNKELDFRSATITIPINTNMRISEWSVNSDSKWVTAFQQTDNIILSVLDSEEQTKRTANITIRSELINVKYTIKLTQYGINDVPVRADTKIEITGGWDNQHHSGNDISKTWDKNFSTVYHSPWETETPTTKFPVLLDYYFSDNAKKIDRIVYYSGGGNGAMGEFQLGYSLEVKESYEEADFIFTGEKYDFGKSGTQHTLDTDKIPAGAKAIRFKVLSGAGDNKDPELPEGVTAGFVSCQEMEFYEKANYRDMNDQLLSVFTDHSCTAVLEGVTDEQIEALPSETFKRIAYALRDNTYDEWEKDFRIRNYEAYSNNKYWAEQIQTKKYSDLDNPTGIYVKKDEEMIVLVGKIPAGQKVSLQCIWEHWGDNKHTYKQTSSSGDTYPLTEGVNLLTMKGPGQLFIMYNVDGEGLLSNPEPVKIHIPLGNGVVNGFFDLKEHKTDAKYAELISKATHKYFCVRGERIMFYFHRLKMLDAAPTEILSAIHLWDDFIRWEQEMSGIEAFRQAGKYNNHMFAISPEGSYMWASDYQIGFVYTYLSNILLRENVMAVEDNAWGPAHEIGHVHQYAINWPGSTESSNNLFSNYIIRRLGKYYSRGRGLSYLANTVYKDDKAWYNMGSSTHQNEDTEIHMRMNWQLWIYYELCKGTEETPTFWPEVFNIMRTKYRSIPESDPGARQMAFVKAVCEAAQEDLTEFFETWGFFKTVNATIEQYGTFKYTVTDQMIEDTKAEIAKYPKKAVPIQYIEDRRTSDFSSGDYRYKEVGDVGYYTQFKENTQITKTPTYTLSSSVQGKKIIVSNGEQAVAFEVRKQDKQAEGNEALMGKVVFFANSFEFLVPRNISMSGCGIYAVQADGERKLMTQVKE</sequence>
<dbReference type="AlphaFoldDB" id="A0A6H0KN47"/>
<keyword evidence="3" id="KW-1185">Reference proteome</keyword>
<dbReference type="CDD" id="cd14948">
    <property type="entry name" value="BACON"/>
    <property type="match status" value="1"/>
</dbReference>
<dbReference type="PANTHER" id="PTHR15730:SF5">
    <property type="entry name" value="SI:CH211-210B2.2-RELATED"/>
    <property type="match status" value="1"/>
</dbReference>
<dbReference type="InterPro" id="IPR042279">
    <property type="entry name" value="Pep_M60_3"/>
</dbReference>